<dbReference type="Pfam" id="PF00078">
    <property type="entry name" value="RVT_1"/>
    <property type="match status" value="1"/>
</dbReference>
<evidence type="ECO:0000256" key="6">
    <source>
        <dbReference type="ARBA" id="ARBA00022801"/>
    </source>
</evidence>
<dbReference type="PANTHER" id="PTHR37984:SF5">
    <property type="entry name" value="PROTEIN NYNRIN-LIKE"/>
    <property type="match status" value="1"/>
</dbReference>
<protein>
    <submittedName>
        <fullName evidence="10">Reverse transcriptase domain-containing protein</fullName>
    </submittedName>
</protein>
<keyword evidence="3" id="KW-0548">Nucleotidyltransferase</keyword>
<sequence>MLYGGAQISLIGGDFLCNLTTDKKLKLDSLDICKASSRIFDVNGQQVKCFGTVKLPIQRRGLPAPVDVALHITNAPIGFGLLIGTNSLQDLGFKLYDEANDAMVDFEQIDIGKKDFLTVIYRTTLEPGSIRNLELCAGIEYEGSEVVVTSEDEATVRVEPTLGTVEGGKIIVPITNLSTGAITLEEKARIGKVEFVHEVGEAENFLGSPIISTALHNSHDAVSQSEHKLELRKILQNKTDQLPEKDSLDLETLIGEFTEIFALRDDDLKQTSLVEHRIETEGHAPVKLKTRPVPYAYREKIAEMLQDYLGRGLVQPSMSPWSSPIVLVPKRDGTLRFCVDYRGLNSITRKDSFPLPNIDNTLLMLGGKKFFSTLDFMAGYWQIKMEKHSVEKTAFTTEHGLYEFTVMPFGLTNAVATFQRFMTRLFDGMVNDFLFVYIDDLLIASKSFEEHLKHLDAVFSRIKDAGLKLKLAKCHFCATELPFLGHILTREGIKMDADKLKPVMDLPTPKTKKELHSLLGFLTYYRKFIYSFGEIAAPLFRLLSDKVEFKIGEKEKQVIAELKTKIARDVVLYFPDFDAAQNDPTRQFIIMTDASKAGIAAILCQADPEKRIRPIYFASRQCNVHEARYSATELEALAVKFGAKKFAQFVTAIPTRVLTDHKALIWMFRSKNETGNSRVDRWLLELSSRFILKVEYQPGKKNVIADLLSRTSEFQKSSIAEPQEEEDLAFIVQLRVEKERPEGTEFDETRQKWVNETKNGEMRPIYDFLERKVMPADPQTRQSVVDKSHRYTILDELLYLCENDGRPRLFVPKSFRENLVKERHEGKCSGHMSGKKLFQQLMAA</sequence>
<keyword evidence="9" id="KW-1185">Reference proteome</keyword>
<keyword evidence="2" id="KW-0808">Transferase</keyword>
<evidence type="ECO:0000313" key="10">
    <source>
        <dbReference type="WBParaSite" id="GPLIN_000051200"/>
    </source>
</evidence>
<accession>A0A183BIT3</accession>
<keyword evidence="1" id="KW-0645">Protease</keyword>
<dbReference type="WBParaSite" id="GPLIN_000051200">
    <property type="protein sequence ID" value="GPLIN_000051200"/>
    <property type="gene ID" value="GPLIN_000051200"/>
</dbReference>
<dbReference type="Gene3D" id="3.30.70.270">
    <property type="match status" value="2"/>
</dbReference>
<keyword evidence="6" id="KW-0378">Hydrolase</keyword>
<keyword evidence="4" id="KW-0540">Nuclease</keyword>
<dbReference type="FunFam" id="3.10.10.10:FF:000007">
    <property type="entry name" value="Retrovirus-related Pol polyprotein from transposon 17.6-like Protein"/>
    <property type="match status" value="1"/>
</dbReference>
<evidence type="ECO:0000256" key="5">
    <source>
        <dbReference type="ARBA" id="ARBA00022759"/>
    </source>
</evidence>
<dbReference type="GO" id="GO:0004519">
    <property type="term" value="F:endonuclease activity"/>
    <property type="evidence" value="ECO:0007669"/>
    <property type="project" value="UniProtKB-KW"/>
</dbReference>
<dbReference type="CDD" id="cd09274">
    <property type="entry name" value="RNase_HI_RT_Ty3"/>
    <property type="match status" value="1"/>
</dbReference>
<dbReference type="InterPro" id="IPR043502">
    <property type="entry name" value="DNA/RNA_pol_sf"/>
</dbReference>
<dbReference type="GO" id="GO:0003964">
    <property type="term" value="F:RNA-directed DNA polymerase activity"/>
    <property type="evidence" value="ECO:0007669"/>
    <property type="project" value="UniProtKB-KW"/>
</dbReference>
<keyword evidence="5" id="KW-0255">Endonuclease</keyword>
<keyword evidence="7" id="KW-0695">RNA-directed DNA polymerase</keyword>
<proteinExistence type="predicted"/>
<reference evidence="10" key="3">
    <citation type="submission" date="2016-06" db="UniProtKB">
        <authorList>
            <consortium name="WormBaseParasite"/>
        </authorList>
    </citation>
    <scope>IDENTIFICATION</scope>
</reference>
<name>A0A183BIT3_GLOPA</name>
<dbReference type="PANTHER" id="PTHR37984">
    <property type="entry name" value="PROTEIN CBG26694"/>
    <property type="match status" value="1"/>
</dbReference>
<dbReference type="GO" id="GO:0006508">
    <property type="term" value="P:proteolysis"/>
    <property type="evidence" value="ECO:0007669"/>
    <property type="project" value="UniProtKB-KW"/>
</dbReference>
<evidence type="ECO:0000256" key="4">
    <source>
        <dbReference type="ARBA" id="ARBA00022722"/>
    </source>
</evidence>
<dbReference type="Pfam" id="PF17917">
    <property type="entry name" value="RT_RNaseH"/>
    <property type="match status" value="1"/>
</dbReference>
<dbReference type="AlphaFoldDB" id="A0A183BIT3"/>
<dbReference type="InterPro" id="IPR000477">
    <property type="entry name" value="RT_dom"/>
</dbReference>
<feature type="domain" description="Reverse transcriptase" evidence="8">
    <location>
        <begin position="309"/>
        <end position="488"/>
    </location>
</feature>
<evidence type="ECO:0000259" key="8">
    <source>
        <dbReference type="PROSITE" id="PS50878"/>
    </source>
</evidence>
<dbReference type="Proteomes" id="UP000050741">
    <property type="component" value="Unassembled WGS sequence"/>
</dbReference>
<organism evidence="9 10">
    <name type="scientific">Globodera pallida</name>
    <name type="common">Potato cyst nematode worm</name>
    <name type="synonym">Heterodera pallida</name>
    <dbReference type="NCBI Taxonomy" id="36090"/>
    <lineage>
        <taxon>Eukaryota</taxon>
        <taxon>Metazoa</taxon>
        <taxon>Ecdysozoa</taxon>
        <taxon>Nematoda</taxon>
        <taxon>Chromadorea</taxon>
        <taxon>Rhabditida</taxon>
        <taxon>Tylenchina</taxon>
        <taxon>Tylenchomorpha</taxon>
        <taxon>Tylenchoidea</taxon>
        <taxon>Heteroderidae</taxon>
        <taxon>Heteroderinae</taxon>
        <taxon>Globodera</taxon>
    </lineage>
</organism>
<dbReference type="GO" id="GO:0008233">
    <property type="term" value="F:peptidase activity"/>
    <property type="evidence" value="ECO:0007669"/>
    <property type="project" value="UniProtKB-KW"/>
</dbReference>
<dbReference type="InterPro" id="IPR043128">
    <property type="entry name" value="Rev_trsase/Diguanyl_cyclase"/>
</dbReference>
<dbReference type="Gene3D" id="3.10.10.10">
    <property type="entry name" value="HIV Type 1 Reverse Transcriptase, subunit A, domain 1"/>
    <property type="match status" value="1"/>
</dbReference>
<dbReference type="InterPro" id="IPR041373">
    <property type="entry name" value="RT_RNaseH"/>
</dbReference>
<evidence type="ECO:0000256" key="3">
    <source>
        <dbReference type="ARBA" id="ARBA00022695"/>
    </source>
</evidence>
<reference evidence="9" key="2">
    <citation type="submission" date="2014-05" db="EMBL/GenBank/DDBJ databases">
        <title>The genome and life-stage specific transcriptomes of Globodera pallida elucidate key aspects of plant parasitism by a cyst nematode.</title>
        <authorList>
            <person name="Cotton J.A."/>
            <person name="Lilley C.J."/>
            <person name="Jones L.M."/>
            <person name="Kikuchi T."/>
            <person name="Reid A.J."/>
            <person name="Thorpe P."/>
            <person name="Tsai I.J."/>
            <person name="Beasley H."/>
            <person name="Blok V."/>
            <person name="Cock P.J.A."/>
            <person name="Van den Akker S.E."/>
            <person name="Holroyd N."/>
            <person name="Hunt M."/>
            <person name="Mantelin S."/>
            <person name="Naghra H."/>
            <person name="Pain A."/>
            <person name="Palomares-Rius J.E."/>
            <person name="Zarowiecki M."/>
            <person name="Berriman M."/>
            <person name="Jones J.T."/>
            <person name="Urwin P.E."/>
        </authorList>
    </citation>
    <scope>NUCLEOTIDE SEQUENCE [LARGE SCALE GENOMIC DNA]</scope>
    <source>
        <strain evidence="9">Lindley</strain>
    </source>
</reference>
<dbReference type="Gene3D" id="1.10.340.70">
    <property type="match status" value="1"/>
</dbReference>
<reference evidence="9" key="1">
    <citation type="submission" date="2013-12" db="EMBL/GenBank/DDBJ databases">
        <authorList>
            <person name="Aslett M."/>
        </authorList>
    </citation>
    <scope>NUCLEOTIDE SEQUENCE [LARGE SCALE GENOMIC DNA]</scope>
    <source>
        <strain evidence="9">Lindley</strain>
    </source>
</reference>
<dbReference type="SUPFAM" id="SSF56672">
    <property type="entry name" value="DNA/RNA polymerases"/>
    <property type="match status" value="1"/>
</dbReference>
<evidence type="ECO:0000256" key="2">
    <source>
        <dbReference type="ARBA" id="ARBA00022679"/>
    </source>
</evidence>
<evidence type="ECO:0000256" key="1">
    <source>
        <dbReference type="ARBA" id="ARBA00022670"/>
    </source>
</evidence>
<evidence type="ECO:0000256" key="7">
    <source>
        <dbReference type="ARBA" id="ARBA00022918"/>
    </source>
</evidence>
<dbReference type="InterPro" id="IPR050951">
    <property type="entry name" value="Retrovirus_Pol_polyprotein"/>
</dbReference>
<evidence type="ECO:0000313" key="9">
    <source>
        <dbReference type="Proteomes" id="UP000050741"/>
    </source>
</evidence>
<dbReference type="CDD" id="cd01647">
    <property type="entry name" value="RT_LTR"/>
    <property type="match status" value="1"/>
</dbReference>
<dbReference type="PROSITE" id="PS50878">
    <property type="entry name" value="RT_POL"/>
    <property type="match status" value="1"/>
</dbReference>